<organism evidence="6 7">
    <name type="scientific">Varibaculum cambriense</name>
    <dbReference type="NCBI Taxonomy" id="184870"/>
    <lineage>
        <taxon>Bacteria</taxon>
        <taxon>Bacillati</taxon>
        <taxon>Actinomycetota</taxon>
        <taxon>Actinomycetes</taxon>
        <taxon>Actinomycetales</taxon>
        <taxon>Actinomycetaceae</taxon>
        <taxon>Varibaculum</taxon>
    </lineage>
</organism>
<dbReference type="EMBL" id="JAKNHJ010000006">
    <property type="protein sequence ID" value="MCG4617657.1"/>
    <property type="molecule type" value="Genomic_DNA"/>
</dbReference>
<dbReference type="PANTHER" id="PTHR42706:SF1">
    <property type="entry name" value="FORMYLTETRAHYDROFOLATE DEFORMYLASE 2, MITOCHONDRIAL"/>
    <property type="match status" value="1"/>
</dbReference>
<dbReference type="SUPFAM" id="SSF55021">
    <property type="entry name" value="ACT-like"/>
    <property type="match status" value="1"/>
</dbReference>
<protein>
    <recommendedName>
        <fullName evidence="3 4">Formyltetrahydrofolate deformylase</fullName>
        <ecNumber evidence="3 4">3.5.1.10</ecNumber>
    </recommendedName>
    <alternativeName>
        <fullName evidence="3">Formyl-FH(4) hydrolase</fullName>
    </alternativeName>
</protein>
<evidence type="ECO:0000256" key="2">
    <source>
        <dbReference type="ARBA" id="ARBA00022801"/>
    </source>
</evidence>
<gene>
    <name evidence="3 6" type="primary">purU</name>
    <name evidence="6" type="ORF">L0M99_03995</name>
</gene>
<comment type="function">
    <text evidence="3">Catalyzes the hydrolysis of 10-formyltetrahydrofolate (formyl-FH4) to formate and tetrahydrofolate (FH4).</text>
</comment>
<evidence type="ECO:0000259" key="5">
    <source>
        <dbReference type="PROSITE" id="PS51671"/>
    </source>
</evidence>
<evidence type="ECO:0000313" key="6">
    <source>
        <dbReference type="EMBL" id="MCG4617657.1"/>
    </source>
</evidence>
<evidence type="ECO:0000256" key="1">
    <source>
        <dbReference type="ARBA" id="ARBA00022563"/>
    </source>
</evidence>
<dbReference type="PIRSF" id="PIRSF036480">
    <property type="entry name" value="FormyFH4_hydr"/>
    <property type="match status" value="1"/>
</dbReference>
<dbReference type="PROSITE" id="PS51671">
    <property type="entry name" value="ACT"/>
    <property type="match status" value="1"/>
</dbReference>
<dbReference type="CDD" id="cd08648">
    <property type="entry name" value="FMT_core_Formyl-FH4-Hydrolase_C"/>
    <property type="match status" value="1"/>
</dbReference>
<dbReference type="PRINTS" id="PR01575">
    <property type="entry name" value="FFH4HYDRLASE"/>
</dbReference>
<sequence length="284" mass="32078">MNEPVSHLVLTLSCPDRPGIVHDVTKVIVKVEGNIVDSQQFDDPETKSFFMRVEIHTRRSVQEVREAFTPLAQQYSMRWSVNEVGKKVRTIIMVSKEGHCLSDLLYRHRNLNLPLEVVAVIGNHPDLAPLAQFYDAPFLCIPVTKDTKAKAEAELLALIDAENVELVVLARYMQILSDKVCERLHGQVINIHHSFLPSFKGARPYHQAHQRGVKLIGATAHFVTPDLDEGPIIAQEVIPVSHRDSTASMVQKGQDVERRVLAQAVTWYSQRRILLNGNRTVVFE</sequence>
<dbReference type="Pfam" id="PF13740">
    <property type="entry name" value="ACT_6"/>
    <property type="match status" value="1"/>
</dbReference>
<dbReference type="NCBIfam" id="NF004684">
    <property type="entry name" value="PRK06027.1"/>
    <property type="match status" value="1"/>
</dbReference>
<dbReference type="HAMAP" id="MF_01927">
    <property type="entry name" value="PurU"/>
    <property type="match status" value="1"/>
</dbReference>
<dbReference type="RefSeq" id="WP_238127832.1">
    <property type="nucleotide sequence ID" value="NZ_JAGZVZ010000010.1"/>
</dbReference>
<dbReference type="InterPro" id="IPR036477">
    <property type="entry name" value="Formyl_transf_N_sf"/>
</dbReference>
<keyword evidence="3" id="KW-0658">Purine biosynthesis</keyword>
<keyword evidence="1 3" id="KW-0554">One-carbon metabolism</keyword>
<dbReference type="InterPro" id="IPR045865">
    <property type="entry name" value="ACT-like_dom_sf"/>
</dbReference>
<dbReference type="NCBIfam" id="TIGR00655">
    <property type="entry name" value="PurU"/>
    <property type="match status" value="1"/>
</dbReference>
<evidence type="ECO:0000256" key="4">
    <source>
        <dbReference type="NCBIfam" id="TIGR00655"/>
    </source>
</evidence>
<dbReference type="AlphaFoldDB" id="A0AAJ1BD57"/>
<dbReference type="Gene3D" id="3.30.70.260">
    <property type="match status" value="1"/>
</dbReference>
<dbReference type="GO" id="GO:0006189">
    <property type="term" value="P:'de novo' IMP biosynthetic process"/>
    <property type="evidence" value="ECO:0007669"/>
    <property type="project" value="UniProtKB-UniRule"/>
</dbReference>
<dbReference type="InterPro" id="IPR002912">
    <property type="entry name" value="ACT_dom"/>
</dbReference>
<feature type="active site" evidence="3">
    <location>
        <position position="228"/>
    </location>
</feature>
<accession>A0AAJ1BD57</accession>
<dbReference type="InterPro" id="IPR044074">
    <property type="entry name" value="PurU_ACT"/>
</dbReference>
<comment type="caution">
    <text evidence="6">The sequence shown here is derived from an EMBL/GenBank/DDBJ whole genome shotgun (WGS) entry which is preliminary data.</text>
</comment>
<evidence type="ECO:0000313" key="7">
    <source>
        <dbReference type="Proteomes" id="UP001200537"/>
    </source>
</evidence>
<dbReference type="InterPro" id="IPR041729">
    <property type="entry name" value="Formyl-FH4-Hydrolase_C"/>
</dbReference>
<dbReference type="GO" id="GO:0006730">
    <property type="term" value="P:one-carbon metabolic process"/>
    <property type="evidence" value="ECO:0007669"/>
    <property type="project" value="UniProtKB-KW"/>
</dbReference>
<proteinExistence type="inferred from homology"/>
<dbReference type="GO" id="GO:0008864">
    <property type="term" value="F:formyltetrahydrofolate deformylase activity"/>
    <property type="evidence" value="ECO:0007669"/>
    <property type="project" value="UniProtKB-UniRule"/>
</dbReference>
<dbReference type="Pfam" id="PF00551">
    <property type="entry name" value="Formyl_trans_N"/>
    <property type="match status" value="1"/>
</dbReference>
<comment type="catalytic activity">
    <reaction evidence="3">
        <text>(6R)-10-formyltetrahydrofolate + H2O = (6S)-5,6,7,8-tetrahydrofolate + formate + H(+)</text>
        <dbReference type="Rhea" id="RHEA:19833"/>
        <dbReference type="ChEBI" id="CHEBI:15377"/>
        <dbReference type="ChEBI" id="CHEBI:15378"/>
        <dbReference type="ChEBI" id="CHEBI:15740"/>
        <dbReference type="ChEBI" id="CHEBI:57453"/>
        <dbReference type="ChEBI" id="CHEBI:195366"/>
        <dbReference type="EC" id="3.5.1.10"/>
    </reaction>
</comment>
<feature type="domain" description="ACT" evidence="5">
    <location>
        <begin position="9"/>
        <end position="86"/>
    </location>
</feature>
<keyword evidence="2 3" id="KW-0378">Hydrolase</keyword>
<dbReference type="Gene3D" id="3.40.50.170">
    <property type="entry name" value="Formyl transferase, N-terminal domain"/>
    <property type="match status" value="1"/>
</dbReference>
<dbReference type="InterPro" id="IPR004810">
    <property type="entry name" value="PurU"/>
</dbReference>
<reference evidence="6" key="1">
    <citation type="submission" date="2022-01" db="EMBL/GenBank/DDBJ databases">
        <title>Collection of gut derived symbiotic bacterial strains cultured from healthy donors.</title>
        <authorList>
            <person name="Lin H."/>
            <person name="Kohout C."/>
            <person name="Waligurski E."/>
            <person name="Pamer E.G."/>
        </authorList>
    </citation>
    <scope>NUCLEOTIDE SEQUENCE</scope>
    <source>
        <strain evidence="6">DFI.7.46</strain>
    </source>
</reference>
<dbReference type="Proteomes" id="UP001200537">
    <property type="component" value="Unassembled WGS sequence"/>
</dbReference>
<comment type="similarity">
    <text evidence="3">Belongs to the PurU family.</text>
</comment>
<comment type="pathway">
    <text evidence="3">Purine metabolism; IMP biosynthesis via de novo pathway; formate from 10-formyl-5,6,7,8-tetrahydrofolate: step 1/1.</text>
</comment>
<dbReference type="InterPro" id="IPR002376">
    <property type="entry name" value="Formyl_transf_N"/>
</dbReference>
<dbReference type="CDD" id="cd04875">
    <property type="entry name" value="ACT_F4HF-DF"/>
    <property type="match status" value="1"/>
</dbReference>
<dbReference type="PANTHER" id="PTHR42706">
    <property type="entry name" value="FORMYLTETRAHYDROFOLATE DEFORMYLASE"/>
    <property type="match status" value="1"/>
</dbReference>
<evidence type="ECO:0000256" key="3">
    <source>
        <dbReference type="HAMAP-Rule" id="MF_01927"/>
    </source>
</evidence>
<dbReference type="SUPFAM" id="SSF53328">
    <property type="entry name" value="Formyltransferase"/>
    <property type="match status" value="1"/>
</dbReference>
<name>A0AAJ1BD57_9ACTO</name>
<dbReference type="EC" id="3.5.1.10" evidence="3 4"/>